<protein>
    <submittedName>
        <fullName evidence="1">Uncharacterized protein</fullName>
    </submittedName>
</protein>
<sequence>MECKNCNREMALIIEEDGYRQWECRGIDQFETDENCGTYLEQREENGWKKEWRKTKDR</sequence>
<accession>A0ABU5ITD7</accession>
<evidence type="ECO:0000313" key="2">
    <source>
        <dbReference type="Proteomes" id="UP001290455"/>
    </source>
</evidence>
<gene>
    <name evidence="1" type="ORF">SM124_01440</name>
</gene>
<name>A0ABU5ITD7_9BACI</name>
<keyword evidence="2" id="KW-1185">Reference proteome</keyword>
<dbReference type="Proteomes" id="UP001290455">
    <property type="component" value="Unassembled WGS sequence"/>
</dbReference>
<dbReference type="EMBL" id="JAXOFX010000001">
    <property type="protein sequence ID" value="MDZ5470401.1"/>
    <property type="molecule type" value="Genomic_DNA"/>
</dbReference>
<organism evidence="1 2">
    <name type="scientific">Robertmurraya mangrovi</name>
    <dbReference type="NCBI Taxonomy" id="3098077"/>
    <lineage>
        <taxon>Bacteria</taxon>
        <taxon>Bacillati</taxon>
        <taxon>Bacillota</taxon>
        <taxon>Bacilli</taxon>
        <taxon>Bacillales</taxon>
        <taxon>Bacillaceae</taxon>
        <taxon>Robertmurraya</taxon>
    </lineage>
</organism>
<reference evidence="1 2" key="1">
    <citation type="submission" date="2023-11" db="EMBL/GenBank/DDBJ databases">
        <title>Bacillus jintuensis, isolated from a mudflat on the Beibu Gulf coast.</title>
        <authorList>
            <person name="Li M."/>
        </authorList>
    </citation>
    <scope>NUCLEOTIDE SEQUENCE [LARGE SCALE GENOMIC DNA]</scope>
    <source>
        <strain evidence="1 2">31A1R</strain>
    </source>
</reference>
<dbReference type="RefSeq" id="WP_322444704.1">
    <property type="nucleotide sequence ID" value="NZ_JAXOFX010000001.1"/>
</dbReference>
<proteinExistence type="predicted"/>
<evidence type="ECO:0000313" key="1">
    <source>
        <dbReference type="EMBL" id="MDZ5470401.1"/>
    </source>
</evidence>
<comment type="caution">
    <text evidence="1">The sequence shown here is derived from an EMBL/GenBank/DDBJ whole genome shotgun (WGS) entry which is preliminary data.</text>
</comment>